<dbReference type="STRING" id="407036.SAMN05216243_2482"/>
<keyword evidence="2" id="KW-1185">Reference proteome</keyword>
<organism evidence="1 2">
    <name type="scientific">Sediminibacillus albus</name>
    <dbReference type="NCBI Taxonomy" id="407036"/>
    <lineage>
        <taxon>Bacteria</taxon>
        <taxon>Bacillati</taxon>
        <taxon>Bacillota</taxon>
        <taxon>Bacilli</taxon>
        <taxon>Bacillales</taxon>
        <taxon>Bacillaceae</taxon>
        <taxon>Sediminibacillus</taxon>
    </lineage>
</organism>
<accession>A0A1G9AAC8</accession>
<evidence type="ECO:0000313" key="2">
    <source>
        <dbReference type="Proteomes" id="UP000198694"/>
    </source>
</evidence>
<dbReference type="Pfam" id="PF13030">
    <property type="entry name" value="DUF3891"/>
    <property type="match status" value="1"/>
</dbReference>
<evidence type="ECO:0000313" key="1">
    <source>
        <dbReference type="EMBL" id="SDK23784.1"/>
    </source>
</evidence>
<reference evidence="1 2" key="1">
    <citation type="submission" date="2016-10" db="EMBL/GenBank/DDBJ databases">
        <authorList>
            <person name="de Groot N.N."/>
        </authorList>
    </citation>
    <scope>NUCLEOTIDE SEQUENCE [LARGE SCALE GENOMIC DNA]</scope>
    <source>
        <strain evidence="1 2">CGMCC 1.6502</strain>
    </source>
</reference>
<dbReference type="EMBL" id="FNFL01000003">
    <property type="protein sequence ID" value="SDK23784.1"/>
    <property type="molecule type" value="Genomic_DNA"/>
</dbReference>
<gene>
    <name evidence="1" type="ORF">SAMN05216243_2482</name>
</gene>
<dbReference type="Proteomes" id="UP000198694">
    <property type="component" value="Unassembled WGS sequence"/>
</dbReference>
<dbReference type="InterPro" id="IPR024992">
    <property type="entry name" value="DUF3891"/>
</dbReference>
<name>A0A1G9AAC8_9BACI</name>
<proteinExistence type="predicted"/>
<dbReference type="AlphaFoldDB" id="A0A1G9AAC8"/>
<protein>
    <recommendedName>
        <fullName evidence="3">DUF3891 domain-containing protein</fullName>
    </recommendedName>
</protein>
<dbReference type="RefSeq" id="WP_175559335.1">
    <property type="nucleotide sequence ID" value="NZ_FNFL01000003.1"/>
</dbReference>
<sequence>MIIKKLNGKLEIIKQQDHAYLSYQIANHWNKEEFPYPELKQEVLFAIRHHDRAWLSLDRELTWNEQKNRPFDFTDYPLTEKLQAYSQGINEVEECSPYGAILCSLHYSSFFKNNQEAEAAVFWQEERKRRQRLGAEVNIHNLEAKIERHVTLLQFCDDLSLYSAMNTPGISKKNELSWFQNGFRQRFSFAPNGMEAAWLDEKQIQVQPFPFEAPFTVRLPFKQTSLNRSEAEGDWYEDKGDIRTITYTSANFS</sequence>
<evidence type="ECO:0008006" key="3">
    <source>
        <dbReference type="Google" id="ProtNLM"/>
    </source>
</evidence>